<dbReference type="STRING" id="253628.A0A0D1XM81"/>
<evidence type="ECO:0000256" key="1">
    <source>
        <dbReference type="ARBA" id="ARBA00009042"/>
    </source>
</evidence>
<comment type="similarity">
    <text evidence="1">Belongs to the fungal fucose-specific lectin family.</text>
</comment>
<dbReference type="Pfam" id="PF07938">
    <property type="entry name" value="Fungal_lectin"/>
    <property type="match status" value="1"/>
</dbReference>
<dbReference type="OrthoDB" id="3923199at2759"/>
<name>A0A0D1XM81_9PEZI</name>
<evidence type="ECO:0000313" key="4">
    <source>
        <dbReference type="Proteomes" id="UP000053259"/>
    </source>
</evidence>
<sequence>MNFSIIVLVLAFLAIGLALGVGLGLGLRKHKSVSSSDTDFLAGGDLDPQFFSTRGAFNGSGIALASQSFQGDEQGSMVLYYQHYTGTIRFKQLRDGKWVGGTMSEIVAYDAKNGTPISAVAYALHNISTWHIFYINAENQVRQKTNSNVTNIWQDGPVNKLNLTTMNSDSVGMQACWYGNFYGDTDYKDLKPTVTSDGSNATTYSTDVGMHLWYAVDPTTFQQYGWRDGFDHWEKQDNWTSMNGHAGVGCYTWGPGTVTYTMMVNSDNTLEIWWKDTNTSLPSTKEHPINVWTNSSVAVNNVHPRTSLGYTTFLYAQDAETLQLKGYNISWHAEKTQIIAENELTVEVNIPNQGRPIQGSHFSVSAINDQSGGESLIVFYQTQGNDITEFTRDLFGGMWSYLPLPMNDK</sequence>
<evidence type="ECO:0000313" key="3">
    <source>
        <dbReference type="EMBL" id="KIW03531.1"/>
    </source>
</evidence>
<dbReference type="RefSeq" id="XP_016213400.1">
    <property type="nucleotide sequence ID" value="XM_016358781.1"/>
</dbReference>
<dbReference type="InterPro" id="IPR012475">
    <property type="entry name" value="Fungal_lectin"/>
</dbReference>
<dbReference type="VEuPathDB" id="FungiDB:PV09_05292"/>
<keyword evidence="2" id="KW-0732">Signal</keyword>
<dbReference type="AlphaFoldDB" id="A0A0D1XM81"/>
<dbReference type="Proteomes" id="UP000053259">
    <property type="component" value="Unassembled WGS sequence"/>
</dbReference>
<proteinExistence type="inferred from homology"/>
<feature type="chain" id="PRO_5002251438" evidence="2">
    <location>
        <begin position="19"/>
        <end position="409"/>
    </location>
</feature>
<dbReference type="EMBL" id="KN847544">
    <property type="protein sequence ID" value="KIW03531.1"/>
    <property type="molecule type" value="Genomic_DNA"/>
</dbReference>
<organism evidence="3 4">
    <name type="scientific">Verruconis gallopava</name>
    <dbReference type="NCBI Taxonomy" id="253628"/>
    <lineage>
        <taxon>Eukaryota</taxon>
        <taxon>Fungi</taxon>
        <taxon>Dikarya</taxon>
        <taxon>Ascomycota</taxon>
        <taxon>Pezizomycotina</taxon>
        <taxon>Dothideomycetes</taxon>
        <taxon>Pleosporomycetidae</taxon>
        <taxon>Venturiales</taxon>
        <taxon>Sympoventuriaceae</taxon>
        <taxon>Verruconis</taxon>
    </lineage>
</organism>
<dbReference type="InParanoid" id="A0A0D1XM81"/>
<dbReference type="SUPFAM" id="SSF89372">
    <property type="entry name" value="Fucose-specific lectin"/>
    <property type="match status" value="1"/>
</dbReference>
<gene>
    <name evidence="3" type="ORF">PV09_05292</name>
</gene>
<dbReference type="Gene3D" id="2.120.10.70">
    <property type="entry name" value="Fucose-specific lectin"/>
    <property type="match status" value="1"/>
</dbReference>
<evidence type="ECO:0000256" key="2">
    <source>
        <dbReference type="SAM" id="SignalP"/>
    </source>
</evidence>
<reference evidence="3 4" key="1">
    <citation type="submission" date="2015-01" db="EMBL/GenBank/DDBJ databases">
        <title>The Genome Sequence of Ochroconis gallopava CBS43764.</title>
        <authorList>
            <consortium name="The Broad Institute Genomics Platform"/>
            <person name="Cuomo C."/>
            <person name="de Hoog S."/>
            <person name="Gorbushina A."/>
            <person name="Stielow B."/>
            <person name="Teixiera M."/>
            <person name="Abouelleil A."/>
            <person name="Chapman S.B."/>
            <person name="Priest M."/>
            <person name="Young S.K."/>
            <person name="Wortman J."/>
            <person name="Nusbaum C."/>
            <person name="Birren B."/>
        </authorList>
    </citation>
    <scope>NUCLEOTIDE SEQUENCE [LARGE SCALE GENOMIC DNA]</scope>
    <source>
        <strain evidence="3 4">CBS 43764</strain>
    </source>
</reference>
<keyword evidence="4" id="KW-1185">Reference proteome</keyword>
<feature type="signal peptide" evidence="2">
    <location>
        <begin position="1"/>
        <end position="18"/>
    </location>
</feature>
<protein>
    <submittedName>
        <fullName evidence="3">Uncharacterized protein</fullName>
    </submittedName>
</protein>
<dbReference type="HOGENOM" id="CLU_030824_0_0_1"/>
<dbReference type="GeneID" id="27313265"/>
<accession>A0A0D1XM81</accession>